<dbReference type="Proteomes" id="UP000824881">
    <property type="component" value="Unassembled WGS sequence"/>
</dbReference>
<dbReference type="EMBL" id="WQMT02000002">
    <property type="protein sequence ID" value="KAG9226727.1"/>
    <property type="molecule type" value="Genomic_DNA"/>
</dbReference>
<organism evidence="1 2">
    <name type="scientific">Pleurotus cornucopiae</name>
    <name type="common">Cornucopia mushroom</name>
    <dbReference type="NCBI Taxonomy" id="5321"/>
    <lineage>
        <taxon>Eukaryota</taxon>
        <taxon>Fungi</taxon>
        <taxon>Dikarya</taxon>
        <taxon>Basidiomycota</taxon>
        <taxon>Agaricomycotina</taxon>
        <taxon>Agaricomycetes</taxon>
        <taxon>Agaricomycetidae</taxon>
        <taxon>Agaricales</taxon>
        <taxon>Pleurotineae</taxon>
        <taxon>Pleurotaceae</taxon>
        <taxon>Pleurotus</taxon>
    </lineage>
</organism>
<keyword evidence="2" id="KW-1185">Reference proteome</keyword>
<protein>
    <submittedName>
        <fullName evidence="1">Uncharacterized protein</fullName>
    </submittedName>
</protein>
<evidence type="ECO:0000313" key="2">
    <source>
        <dbReference type="Proteomes" id="UP000824881"/>
    </source>
</evidence>
<evidence type="ECO:0000313" key="1">
    <source>
        <dbReference type="EMBL" id="KAG9226727.1"/>
    </source>
</evidence>
<name>A0ACB7J895_PLECO</name>
<accession>A0ACB7J895</accession>
<comment type="caution">
    <text evidence="1">The sequence shown here is derived from an EMBL/GenBank/DDBJ whole genome shotgun (WGS) entry which is preliminary data.</text>
</comment>
<proteinExistence type="predicted"/>
<sequence>MPGMMPPGPGGVVVLPQRSGSSRSRRSRSHRSRRSRSRSRSRSRTPPPQIIQVPGGPQSYGTQPYYPSAPGSQIPPTQVVIPPQGYPGSQYPPGQYPPGQFPLGQFPPGGQPTVVAIPGSRSSSRSRSRRSRSRSRSRSPRRDQPAVVVQTQPPTTATMQPAPTPLITLAVTHRVGPKLPWARVSVPIPIDHAGMVLVPTHLVVEAHLVVVDLVQIHRTGDVIVEAATMTGIPVIGTEIGNGTDVDIGMTGIVLAAIILTEMTGIVLVAIILTVSVMTEIAHIRQVVVPQVVVPQVVIIIPDPDHTLPTTVVQKDADLDHDHALDHVLALILHPEDVVLAGVHHHFASKPLAMARLRLHTPLDRLFNQLCPQAQMYQPSSPHFVTVPSRPQPSATPRPLTALSVAEHEEPGLYRTPSRIGRTPTGRSGVSGGYSPAPSDYADHRPPEVVPAPEDMLRRPPPPSHTSPVSMRNVPSPSVHTVPAEDYPASPSRSAAYPPSHAPSRVATQRTSTQRLPSESTVAPVPHPLRPVTPFPGDLEAAEMARERLERLDDMEQQLQHIAGDAQEAEELREREFRDHEEDRQRIFLDNEARRDHEVRERHDEIWSDLENRIAMLAPPPPRPTAPASPPPPSIRPSIPPSIVEQEPMIPGEPMADTASVMESLRASQEAASLHAQSIMQTIQSEREEFARERDAAAAEREMLMANLQADRERMLEERDARIQALEDELAAVKGELENEKQQRVTEEAENRERERQQNIERDEMIRNQLSDITNLLQDQQAGLAQKREIMDERWRDKMDRRQDTDSKWIELRDMVNKIHDDLEADRREENERRFAAEQKPSIDQVMAELQRQNGELRELLHNMSNDIRTECGQQHEETLNAVRASAQEQVSFNVQGYLDDFSKLLASEVKMLLGEVGKLREEKRSLKHEVGFLLCVQSKYGPGGEYEPEWKPPAPPGPPADAPPPEPPMPPEMPPAAKPGWRFTHRARPRRKKEQAPAPPPPGPSAMQMPPGMDPRMDPRRQVQSWATWQPDPHLVPTPPSVEPTLIVPERGSPGLFGPRSPRSSYS</sequence>
<gene>
    <name evidence="1" type="ORF">CCMSSC00406_0008427</name>
</gene>
<reference evidence="1 2" key="1">
    <citation type="journal article" date="2021" name="Appl. Environ. Microbiol.">
        <title>Genetic linkage and physical mapping for an oyster mushroom Pleurotus cornucopiae and QTL analysis for the trait cap color.</title>
        <authorList>
            <person name="Zhang Y."/>
            <person name="Gao W."/>
            <person name="Sonnenberg A."/>
            <person name="Chen Q."/>
            <person name="Zhang J."/>
            <person name="Huang C."/>
        </authorList>
    </citation>
    <scope>NUCLEOTIDE SEQUENCE [LARGE SCALE GENOMIC DNA]</scope>
    <source>
        <strain evidence="1">CCMSSC00406</strain>
    </source>
</reference>